<evidence type="ECO:0000256" key="1">
    <source>
        <dbReference type="SAM" id="SignalP"/>
    </source>
</evidence>
<dbReference type="AlphaFoldDB" id="A0A4Q1CMX2"/>
<proteinExistence type="predicted"/>
<dbReference type="Proteomes" id="UP000290204">
    <property type="component" value="Unassembled WGS sequence"/>
</dbReference>
<feature type="chain" id="PRO_5020219401" description="Lipocalin-like domain-containing protein" evidence="1">
    <location>
        <begin position="21"/>
        <end position="275"/>
    </location>
</feature>
<dbReference type="EMBL" id="SDHW01000001">
    <property type="protein sequence ID" value="RXK62396.1"/>
    <property type="molecule type" value="Genomic_DNA"/>
</dbReference>
<evidence type="ECO:0000313" key="3">
    <source>
        <dbReference type="Proteomes" id="UP000290204"/>
    </source>
</evidence>
<name>A0A4Q1CMX2_9BACT</name>
<keyword evidence="1" id="KW-0732">Signal</keyword>
<accession>A0A4Q1CMX2</accession>
<dbReference type="OrthoDB" id="1413109at2"/>
<comment type="caution">
    <text evidence="2">The sequence shown here is derived from an EMBL/GenBank/DDBJ whole genome shotgun (WGS) entry which is preliminary data.</text>
</comment>
<protein>
    <recommendedName>
        <fullName evidence="4">Lipocalin-like domain-containing protein</fullName>
    </recommendedName>
</protein>
<sequence>MKQTFILAAFLCLSVQLTFSQTYSSGTLEGEWQFLRSKDEYVKVETNNITIFKKNASGNWEPLNENSNRKKSMILGSKNASVSVIESNSSLRGTTTHSINLFYISPFIAAAHDVFFINRIEQAKFPERSWSWGDSSLSTVGTEWDYMVPRIQKMFKLAGSMASTSKYIKLDTAFNTARYTVLRFTAKNLESTAQNFTLNPPGNEHAFSITDQDGKVYNLLGQYGFGGFNSYSYQPKGAVTFFVFFERIPDDTKRITVREGNCTEGCWNFYDVTLN</sequence>
<keyword evidence="3" id="KW-1185">Reference proteome</keyword>
<dbReference type="RefSeq" id="WP_129129767.1">
    <property type="nucleotide sequence ID" value="NZ_SDHW01000001.1"/>
</dbReference>
<evidence type="ECO:0000313" key="2">
    <source>
        <dbReference type="EMBL" id="RXK62396.1"/>
    </source>
</evidence>
<gene>
    <name evidence="2" type="ORF">ESA94_05140</name>
</gene>
<organism evidence="2 3">
    <name type="scientific">Lacibacter luteus</name>
    <dbReference type="NCBI Taxonomy" id="2508719"/>
    <lineage>
        <taxon>Bacteria</taxon>
        <taxon>Pseudomonadati</taxon>
        <taxon>Bacteroidota</taxon>
        <taxon>Chitinophagia</taxon>
        <taxon>Chitinophagales</taxon>
        <taxon>Chitinophagaceae</taxon>
        <taxon>Lacibacter</taxon>
    </lineage>
</organism>
<feature type="signal peptide" evidence="1">
    <location>
        <begin position="1"/>
        <end position="20"/>
    </location>
</feature>
<reference evidence="2 3" key="1">
    <citation type="submission" date="2019-01" db="EMBL/GenBank/DDBJ databases">
        <title>Lacibacter sp. strain TTM-7.</title>
        <authorList>
            <person name="Chen W.-M."/>
        </authorList>
    </citation>
    <scope>NUCLEOTIDE SEQUENCE [LARGE SCALE GENOMIC DNA]</scope>
    <source>
        <strain evidence="2 3">TTM-7</strain>
    </source>
</reference>
<evidence type="ECO:0008006" key="4">
    <source>
        <dbReference type="Google" id="ProtNLM"/>
    </source>
</evidence>